<sequence>MSYIVALTGGVGSGKSTVSDIFASLNVSLIDTDIIARQLVEPGCLAWNEIIKRYGHHILLDDDTLNRAALRQKIFNEQKEKEWLNRLLHPLIEKESLHQMHQSSQPYLIWIVPLLFENHLHHRANRILVVDVSVKTQLLRTMKRDNVTQEEVKKILASQLSQKQRLALADDVINNNGDVEKLPAVVRSLHHQYLKLAACFSSEDLH</sequence>
<dbReference type="PANTHER" id="PTHR10695:SF46">
    <property type="entry name" value="BIFUNCTIONAL COENZYME A SYNTHASE-RELATED"/>
    <property type="match status" value="1"/>
</dbReference>
<dbReference type="NCBIfam" id="TIGR00152">
    <property type="entry name" value="dephospho-CoA kinase"/>
    <property type="match status" value="1"/>
</dbReference>
<dbReference type="GO" id="GO:0005737">
    <property type="term" value="C:cytoplasm"/>
    <property type="evidence" value="ECO:0007669"/>
    <property type="project" value="UniProtKB-SubCell"/>
</dbReference>
<evidence type="ECO:0000256" key="7">
    <source>
        <dbReference type="ARBA" id="ARBA00022993"/>
    </source>
</evidence>
<dbReference type="InterPro" id="IPR027417">
    <property type="entry name" value="P-loop_NTPase"/>
</dbReference>
<gene>
    <name evidence="8" type="primary">coaE</name>
    <name evidence="10" type="ORF">BA171_06990</name>
</gene>
<dbReference type="GO" id="GO:0015937">
    <property type="term" value="P:coenzyme A biosynthetic process"/>
    <property type="evidence" value="ECO:0007669"/>
    <property type="project" value="UniProtKB-UniRule"/>
</dbReference>
<dbReference type="Gene3D" id="3.40.50.300">
    <property type="entry name" value="P-loop containing nucleotide triphosphate hydrolases"/>
    <property type="match status" value="1"/>
</dbReference>
<comment type="function">
    <text evidence="8">Catalyzes the phosphorylation of the 3'-hydroxyl group of dephosphocoenzyme A to form coenzyme A.</text>
</comment>
<comment type="similarity">
    <text evidence="1 8">Belongs to the CoaE family.</text>
</comment>
<dbReference type="PROSITE" id="PS51219">
    <property type="entry name" value="DPCK"/>
    <property type="match status" value="1"/>
</dbReference>
<dbReference type="UniPathway" id="UPA00241">
    <property type="reaction ID" value="UER00356"/>
</dbReference>
<comment type="subcellular location">
    <subcellularLocation>
        <location evidence="8">Cytoplasm</location>
    </subcellularLocation>
</comment>
<evidence type="ECO:0000313" key="11">
    <source>
        <dbReference type="Proteomes" id="UP000216438"/>
    </source>
</evidence>
<evidence type="ECO:0000256" key="2">
    <source>
        <dbReference type="ARBA" id="ARBA00022490"/>
    </source>
</evidence>
<evidence type="ECO:0000256" key="6">
    <source>
        <dbReference type="ARBA" id="ARBA00022840"/>
    </source>
</evidence>
<dbReference type="GO" id="GO:0004140">
    <property type="term" value="F:dephospho-CoA kinase activity"/>
    <property type="evidence" value="ECO:0007669"/>
    <property type="project" value="UniProtKB-UniRule"/>
</dbReference>
<dbReference type="AlphaFoldDB" id="A0A249E185"/>
<name>A0A249E185_9ENTR</name>
<accession>A0A249E185</accession>
<dbReference type="SUPFAM" id="SSF52540">
    <property type="entry name" value="P-loop containing nucleoside triphosphate hydrolases"/>
    <property type="match status" value="1"/>
</dbReference>
<keyword evidence="5 8" id="KW-0418">Kinase</keyword>
<protein>
    <recommendedName>
        <fullName evidence="8 9">Dephospho-CoA kinase</fullName>
        <ecNumber evidence="8 9">2.7.1.24</ecNumber>
    </recommendedName>
    <alternativeName>
        <fullName evidence="8">Dephosphocoenzyme A kinase</fullName>
    </alternativeName>
</protein>
<dbReference type="Proteomes" id="UP000216438">
    <property type="component" value="Chromosome"/>
</dbReference>
<reference evidence="11" key="1">
    <citation type="submission" date="2016-06" db="EMBL/GenBank/DDBJ databases">
        <authorList>
            <person name="Chen W."/>
            <person name="Hasegawa D.K."/>
        </authorList>
    </citation>
    <scope>NUCLEOTIDE SEQUENCE [LARGE SCALE GENOMIC DNA]</scope>
    <source>
        <strain evidence="11">MEAM1</strain>
    </source>
</reference>
<evidence type="ECO:0000313" key="10">
    <source>
        <dbReference type="EMBL" id="ASX26762.1"/>
    </source>
</evidence>
<evidence type="ECO:0000256" key="9">
    <source>
        <dbReference type="NCBIfam" id="TIGR00152"/>
    </source>
</evidence>
<dbReference type="EMBL" id="CP016303">
    <property type="protein sequence ID" value="ASX26762.1"/>
    <property type="molecule type" value="Genomic_DNA"/>
</dbReference>
<evidence type="ECO:0000256" key="8">
    <source>
        <dbReference type="HAMAP-Rule" id="MF_00376"/>
    </source>
</evidence>
<dbReference type="CDD" id="cd02022">
    <property type="entry name" value="DPCK"/>
    <property type="match status" value="1"/>
</dbReference>
<keyword evidence="4 8" id="KW-0547">Nucleotide-binding</keyword>
<evidence type="ECO:0000256" key="5">
    <source>
        <dbReference type="ARBA" id="ARBA00022777"/>
    </source>
</evidence>
<dbReference type="PANTHER" id="PTHR10695">
    <property type="entry name" value="DEPHOSPHO-COA KINASE-RELATED"/>
    <property type="match status" value="1"/>
</dbReference>
<dbReference type="EC" id="2.7.1.24" evidence="8 9"/>
<comment type="pathway">
    <text evidence="8">Cofactor biosynthesis; coenzyme A biosynthesis; CoA from (R)-pantothenate: step 5/5.</text>
</comment>
<dbReference type="FunFam" id="3.40.50.300:FF:000518">
    <property type="entry name" value="Dephospho-CoA kinase"/>
    <property type="match status" value="1"/>
</dbReference>
<dbReference type="RefSeq" id="WP_016857126.1">
    <property type="nucleotide sequence ID" value="NZ_CP016303.1"/>
</dbReference>
<keyword evidence="2 8" id="KW-0963">Cytoplasm</keyword>
<dbReference type="HAMAP" id="MF_00376">
    <property type="entry name" value="Dephospho_CoA_kinase"/>
    <property type="match status" value="1"/>
</dbReference>
<evidence type="ECO:0000256" key="3">
    <source>
        <dbReference type="ARBA" id="ARBA00022679"/>
    </source>
</evidence>
<reference evidence="10 11" key="2">
    <citation type="submission" date="2017-09" db="EMBL/GenBank/DDBJ databases">
        <title>The genome of whitefly Bemisia tabaci, a global crop pest, provides novel insights into virus transmission, host adaptation and insecticide resistance.</title>
        <authorList>
            <person name="Kaur N."/>
            <person name="Kliot A."/>
            <person name="Pinheiro P.V."/>
            <person name="Luan J."/>
            <person name="Zheng Y."/>
            <person name="Liu W."/>
            <person name="Sun H."/>
            <person name="Yang X."/>
            <person name="Xu Y."/>
            <person name="Luo Y."/>
            <person name="Kruse A."/>
            <person name="Fisher T.W."/>
            <person name="Nelson D.R."/>
            <person name="Elimelech M."/>
            <person name="MacCoss M."/>
            <person name="Johnson R."/>
            <person name="Cohen E."/>
            <person name="Hunter W.B."/>
            <person name="Brown J.K."/>
            <person name="Jander G."/>
            <person name="Cilia M."/>
            <person name="Douglas A.E."/>
            <person name="Ghanim M."/>
            <person name="Simmons A.M."/>
            <person name="Wintermantel W.M."/>
            <person name="Ling K.-S."/>
            <person name="Fei Z."/>
        </authorList>
    </citation>
    <scope>NUCLEOTIDE SEQUENCE [LARGE SCALE GENOMIC DNA]</scope>
    <source>
        <strain evidence="10 11">MEAM1</strain>
    </source>
</reference>
<feature type="binding site" evidence="8">
    <location>
        <begin position="12"/>
        <end position="17"/>
    </location>
    <ligand>
        <name>ATP</name>
        <dbReference type="ChEBI" id="CHEBI:30616"/>
    </ligand>
</feature>
<dbReference type="Pfam" id="PF01121">
    <property type="entry name" value="CoaE"/>
    <property type="match status" value="1"/>
</dbReference>
<dbReference type="GO" id="GO:0005524">
    <property type="term" value="F:ATP binding"/>
    <property type="evidence" value="ECO:0007669"/>
    <property type="project" value="UniProtKB-UniRule"/>
</dbReference>
<keyword evidence="7 8" id="KW-0173">Coenzyme A biosynthesis</keyword>
<organism evidence="10 11">
    <name type="scientific">Candidatus Hamiltonella defensa</name>
    <name type="common">Bemisia tabaci</name>
    <dbReference type="NCBI Taxonomy" id="672795"/>
    <lineage>
        <taxon>Bacteria</taxon>
        <taxon>Pseudomonadati</taxon>
        <taxon>Pseudomonadota</taxon>
        <taxon>Gammaproteobacteria</taxon>
        <taxon>Enterobacterales</taxon>
        <taxon>Enterobacteriaceae</taxon>
        <taxon>aphid secondary symbionts</taxon>
        <taxon>Candidatus Williamhamiltonella</taxon>
    </lineage>
</organism>
<keyword evidence="3 8" id="KW-0808">Transferase</keyword>
<keyword evidence="6 8" id="KW-0067">ATP-binding</keyword>
<dbReference type="InterPro" id="IPR001977">
    <property type="entry name" value="Depp_CoAkinase"/>
</dbReference>
<comment type="catalytic activity">
    <reaction evidence="8">
        <text>3'-dephospho-CoA + ATP = ADP + CoA + H(+)</text>
        <dbReference type="Rhea" id="RHEA:18245"/>
        <dbReference type="ChEBI" id="CHEBI:15378"/>
        <dbReference type="ChEBI" id="CHEBI:30616"/>
        <dbReference type="ChEBI" id="CHEBI:57287"/>
        <dbReference type="ChEBI" id="CHEBI:57328"/>
        <dbReference type="ChEBI" id="CHEBI:456216"/>
        <dbReference type="EC" id="2.7.1.24"/>
    </reaction>
</comment>
<evidence type="ECO:0000256" key="4">
    <source>
        <dbReference type="ARBA" id="ARBA00022741"/>
    </source>
</evidence>
<proteinExistence type="inferred from homology"/>
<evidence type="ECO:0000256" key="1">
    <source>
        <dbReference type="ARBA" id="ARBA00009018"/>
    </source>
</evidence>